<protein>
    <recommendedName>
        <fullName evidence="2">CAAX prenyl protease 2/Lysostaphin resistance protein A-like domain-containing protein</fullName>
    </recommendedName>
</protein>
<feature type="transmembrane region" description="Helical" evidence="1">
    <location>
        <begin position="94"/>
        <end position="115"/>
    </location>
</feature>
<feature type="transmembrane region" description="Helical" evidence="1">
    <location>
        <begin position="42"/>
        <end position="61"/>
    </location>
</feature>
<keyword evidence="1" id="KW-0812">Transmembrane</keyword>
<feature type="transmembrane region" description="Helical" evidence="1">
    <location>
        <begin position="150"/>
        <end position="167"/>
    </location>
</feature>
<dbReference type="AlphaFoldDB" id="A0A066ZQD4"/>
<dbReference type="RefSeq" id="WP_029911325.1">
    <property type="nucleotide sequence ID" value="NZ_AP020335.1"/>
</dbReference>
<gene>
    <name evidence="3" type="ORF">EI16_07000</name>
</gene>
<dbReference type="GO" id="GO:0080120">
    <property type="term" value="P:CAAX-box protein maturation"/>
    <property type="evidence" value="ECO:0007669"/>
    <property type="project" value="UniProtKB-ARBA"/>
</dbReference>
<feature type="transmembrane region" description="Helical" evidence="1">
    <location>
        <begin position="68"/>
        <end position="88"/>
    </location>
</feature>
<keyword evidence="4" id="KW-1185">Reference proteome</keyword>
<reference evidence="3 4" key="1">
    <citation type="submission" date="2014-04" db="EMBL/GenBank/DDBJ databases">
        <title>Draft genome sequence of Hydrogenovibrio marinus MH-110, a model organism for aerobic H2 metabolism.</title>
        <authorList>
            <person name="Cha H.J."/>
            <person name="Jo B.H."/>
            <person name="Hwang B.H."/>
        </authorList>
    </citation>
    <scope>NUCLEOTIDE SEQUENCE [LARGE SCALE GENOMIC DNA]</scope>
    <source>
        <strain evidence="3 4">MH-110</strain>
    </source>
</reference>
<dbReference type="InterPro" id="IPR003675">
    <property type="entry name" value="Rce1/LyrA-like_dom"/>
</dbReference>
<sequence length="194" mass="21882">MIQKTLNAKNIFALLFIVLIITKLHAFEAIKLDSQFIGQPIIINWPLILTVFMIAAGAIFLRRGSNDCWFIALNFVGLILVSIVLEWYQPGLGIGIFMLMLSTAVAEELIVRYAFFELLWPRFKPAMIVLLSALLFMGIHTNIYTQFESSLAVFLFGLVLGAIYAKFKQKDQTIKGIALVAWLHLGALLLDIYL</sequence>
<name>A0A066ZQD4_HYDMR</name>
<feature type="domain" description="CAAX prenyl protease 2/Lysostaphin resistance protein A-like" evidence="2">
    <location>
        <begin position="94"/>
        <end position="169"/>
    </location>
</feature>
<comment type="caution">
    <text evidence="3">The sequence shown here is derived from an EMBL/GenBank/DDBJ whole genome shotgun (WGS) entry which is preliminary data.</text>
</comment>
<evidence type="ECO:0000256" key="1">
    <source>
        <dbReference type="SAM" id="Phobius"/>
    </source>
</evidence>
<dbReference type="EMBL" id="JMIU01000001">
    <property type="protein sequence ID" value="KDN96028.1"/>
    <property type="molecule type" value="Genomic_DNA"/>
</dbReference>
<organism evidence="3 4">
    <name type="scientific">Hydrogenovibrio marinus</name>
    <dbReference type="NCBI Taxonomy" id="28885"/>
    <lineage>
        <taxon>Bacteria</taxon>
        <taxon>Pseudomonadati</taxon>
        <taxon>Pseudomonadota</taxon>
        <taxon>Gammaproteobacteria</taxon>
        <taxon>Thiotrichales</taxon>
        <taxon>Piscirickettsiaceae</taxon>
        <taxon>Hydrogenovibrio</taxon>
    </lineage>
</organism>
<evidence type="ECO:0000259" key="2">
    <source>
        <dbReference type="Pfam" id="PF02517"/>
    </source>
</evidence>
<dbReference type="GO" id="GO:0004175">
    <property type="term" value="F:endopeptidase activity"/>
    <property type="evidence" value="ECO:0007669"/>
    <property type="project" value="UniProtKB-ARBA"/>
</dbReference>
<proteinExistence type="predicted"/>
<accession>A0A066ZQD4</accession>
<feature type="transmembrane region" description="Helical" evidence="1">
    <location>
        <begin position="174"/>
        <end position="193"/>
    </location>
</feature>
<evidence type="ECO:0000313" key="3">
    <source>
        <dbReference type="EMBL" id="KDN96028.1"/>
    </source>
</evidence>
<feature type="transmembrane region" description="Helical" evidence="1">
    <location>
        <begin position="127"/>
        <end position="144"/>
    </location>
</feature>
<dbReference type="STRING" id="28885.EI16_07000"/>
<evidence type="ECO:0000313" key="4">
    <source>
        <dbReference type="Proteomes" id="UP000027341"/>
    </source>
</evidence>
<keyword evidence="1" id="KW-0472">Membrane</keyword>
<dbReference type="Pfam" id="PF02517">
    <property type="entry name" value="Rce1-like"/>
    <property type="match status" value="1"/>
</dbReference>
<dbReference type="Proteomes" id="UP000027341">
    <property type="component" value="Unassembled WGS sequence"/>
</dbReference>
<keyword evidence="1" id="KW-1133">Transmembrane helix</keyword>